<dbReference type="GO" id="GO:0008139">
    <property type="term" value="F:nuclear localization sequence binding"/>
    <property type="evidence" value="ECO:0007669"/>
    <property type="project" value="InterPro"/>
</dbReference>
<dbReference type="GO" id="GO:0051028">
    <property type="term" value="P:mRNA transport"/>
    <property type="evidence" value="ECO:0007669"/>
    <property type="project" value="UniProtKB-KW"/>
</dbReference>
<evidence type="ECO:0000256" key="7">
    <source>
        <dbReference type="ARBA" id="ARBA00023242"/>
    </source>
</evidence>
<dbReference type="EMBL" id="CACRXK020009192">
    <property type="protein sequence ID" value="CAB4016627.1"/>
    <property type="molecule type" value="Genomic_DNA"/>
</dbReference>
<dbReference type="Gene3D" id="6.10.140.1350">
    <property type="match status" value="1"/>
</dbReference>
<accession>A0A6S7IGA0</accession>
<evidence type="ECO:0000256" key="6">
    <source>
        <dbReference type="ARBA" id="ARBA00023132"/>
    </source>
</evidence>
<protein>
    <submittedName>
        <fullName evidence="8">Uncharacterized protein</fullName>
    </submittedName>
</protein>
<keyword evidence="5" id="KW-0811">Translocation</keyword>
<evidence type="ECO:0000256" key="2">
    <source>
        <dbReference type="ARBA" id="ARBA00022448"/>
    </source>
</evidence>
<evidence type="ECO:0000256" key="1">
    <source>
        <dbReference type="ARBA" id="ARBA00004567"/>
    </source>
</evidence>
<evidence type="ECO:0000256" key="5">
    <source>
        <dbReference type="ARBA" id="ARBA00023010"/>
    </source>
</evidence>
<keyword evidence="7" id="KW-0539">Nucleus</keyword>
<keyword evidence="3" id="KW-0509">mRNA transport</keyword>
<reference evidence="8" key="1">
    <citation type="submission" date="2020-04" db="EMBL/GenBank/DDBJ databases">
        <authorList>
            <person name="Alioto T."/>
            <person name="Alioto T."/>
            <person name="Gomez Garrido J."/>
        </authorList>
    </citation>
    <scope>NUCLEOTIDE SEQUENCE</scope>
    <source>
        <strain evidence="8">A484AB</strain>
    </source>
</reference>
<evidence type="ECO:0000256" key="3">
    <source>
        <dbReference type="ARBA" id="ARBA00022816"/>
    </source>
</evidence>
<evidence type="ECO:0000256" key="4">
    <source>
        <dbReference type="ARBA" id="ARBA00022927"/>
    </source>
</evidence>
<keyword evidence="6" id="KW-0906">Nuclear pore complex</keyword>
<dbReference type="InterPro" id="IPR024882">
    <property type="entry name" value="NUP58/p45/49"/>
</dbReference>
<dbReference type="GO" id="GO:0005643">
    <property type="term" value="C:nuclear pore"/>
    <property type="evidence" value="ECO:0007669"/>
    <property type="project" value="UniProtKB-SubCell"/>
</dbReference>
<dbReference type="AlphaFoldDB" id="A0A6S7IGA0"/>
<dbReference type="PANTHER" id="PTHR13437">
    <property type="entry name" value="NUCLEOPORIN P58/P45 NUCLEOPORIN-LIKE PROTEIN 1"/>
    <property type="match status" value="1"/>
</dbReference>
<organism evidence="8 9">
    <name type="scientific">Paramuricea clavata</name>
    <name type="common">Red gorgonian</name>
    <name type="synonym">Violescent sea-whip</name>
    <dbReference type="NCBI Taxonomy" id="317549"/>
    <lineage>
        <taxon>Eukaryota</taxon>
        <taxon>Metazoa</taxon>
        <taxon>Cnidaria</taxon>
        <taxon>Anthozoa</taxon>
        <taxon>Octocorallia</taxon>
        <taxon>Malacalcyonacea</taxon>
        <taxon>Plexauridae</taxon>
        <taxon>Paramuricea</taxon>
    </lineage>
</organism>
<proteinExistence type="predicted"/>
<gene>
    <name evidence="8" type="ORF">PACLA_8A011673</name>
</gene>
<dbReference type="GO" id="GO:0015031">
    <property type="term" value="P:protein transport"/>
    <property type="evidence" value="ECO:0007669"/>
    <property type="project" value="UniProtKB-KW"/>
</dbReference>
<dbReference type="PANTHER" id="PTHR13437:SF2">
    <property type="entry name" value="NUCLEOPORIN P58_P45"/>
    <property type="match status" value="1"/>
</dbReference>
<dbReference type="Pfam" id="PF15967">
    <property type="entry name" value="Nucleoporin_FG2"/>
    <property type="match status" value="1"/>
</dbReference>
<keyword evidence="2" id="KW-0813">Transport</keyword>
<dbReference type="Proteomes" id="UP001152795">
    <property type="component" value="Unassembled WGS sequence"/>
</dbReference>
<keyword evidence="4" id="KW-0653">Protein transport</keyword>
<name>A0A6S7IGA0_PARCT</name>
<comment type="caution">
    <text evidence="8">The sequence shown here is derived from an EMBL/GenBank/DDBJ whole genome shotgun (WGS) entry which is preliminary data.</text>
</comment>
<keyword evidence="9" id="KW-1185">Reference proteome</keyword>
<comment type="subcellular location">
    <subcellularLocation>
        <location evidence="1">Nucleus</location>
        <location evidence="1">Nuclear pore complex</location>
    </subcellularLocation>
</comment>
<evidence type="ECO:0000313" key="8">
    <source>
        <dbReference type="EMBL" id="CAB4016627.1"/>
    </source>
</evidence>
<evidence type="ECO:0000313" key="9">
    <source>
        <dbReference type="Proteomes" id="UP001152795"/>
    </source>
</evidence>
<dbReference type="OrthoDB" id="2538017at2759"/>
<dbReference type="GO" id="GO:0017056">
    <property type="term" value="F:structural constituent of nuclear pore"/>
    <property type="evidence" value="ECO:0007669"/>
    <property type="project" value="InterPro"/>
</dbReference>
<sequence>MDACMSFDVEYLSDDLRSGCKCCGYSEQEPTLVNGNPGNSFTHYKCQQKKIDYIKKQKSIKDEIERQSIKSFKGVSDETSKLRKDVSLVSSSIQKDASAVESLKVELSQELINAEVAQQTSNTPLAFQHENTAPREYFQRLIESFEERMYLYRRQVEEVESHLASLQQPQSVSPQEISVVMKKLHETFITLAARMHETHEAVKVKTLLNLYITVIY</sequence>